<reference evidence="4 5" key="1">
    <citation type="submission" date="2016-02" db="EMBL/GenBank/DDBJ databases">
        <title>Genome analysis of coral dinoflagellate symbionts highlights evolutionary adaptations to a symbiotic lifestyle.</title>
        <authorList>
            <person name="Aranda M."/>
            <person name="Li Y."/>
            <person name="Liew Y.J."/>
            <person name="Baumgarten S."/>
            <person name="Simakov O."/>
            <person name="Wilson M."/>
            <person name="Piel J."/>
            <person name="Ashoor H."/>
            <person name="Bougouffa S."/>
            <person name="Bajic V.B."/>
            <person name="Ryu T."/>
            <person name="Ravasi T."/>
            <person name="Bayer T."/>
            <person name="Micklem G."/>
            <person name="Kim H."/>
            <person name="Bhak J."/>
            <person name="Lajeunesse T.C."/>
            <person name="Voolstra C.R."/>
        </authorList>
    </citation>
    <scope>NUCLEOTIDE SEQUENCE [LARGE SCALE GENOMIC DNA]</scope>
    <source>
        <strain evidence="4 5">CCMP2467</strain>
    </source>
</reference>
<dbReference type="InterPro" id="IPR039448">
    <property type="entry name" value="Beta_helix"/>
</dbReference>
<dbReference type="Gene3D" id="3.30.70.330">
    <property type="match status" value="1"/>
</dbReference>
<accession>A0A1Q9CZ71</accession>
<feature type="region of interest" description="Disordered" evidence="2">
    <location>
        <begin position="1387"/>
        <end position="1474"/>
    </location>
</feature>
<dbReference type="EMBL" id="LSRX01000824">
    <property type="protein sequence ID" value="OLP88223.1"/>
    <property type="molecule type" value="Genomic_DNA"/>
</dbReference>
<dbReference type="OrthoDB" id="416010at2759"/>
<feature type="compositionally biased region" description="Acidic residues" evidence="2">
    <location>
        <begin position="1223"/>
        <end position="1249"/>
    </location>
</feature>
<protein>
    <submittedName>
        <fullName evidence="4">Reticulocyte-binding protein 2-like a</fullName>
    </submittedName>
</protein>
<evidence type="ECO:0000313" key="5">
    <source>
        <dbReference type="Proteomes" id="UP000186817"/>
    </source>
</evidence>
<feature type="region of interest" description="Disordered" evidence="2">
    <location>
        <begin position="1869"/>
        <end position="1927"/>
    </location>
</feature>
<dbReference type="InterPro" id="IPR012334">
    <property type="entry name" value="Pectin_lyas_fold"/>
</dbReference>
<comment type="caution">
    <text evidence="4">The sequence shown here is derived from an EMBL/GenBank/DDBJ whole genome shotgun (WGS) entry which is preliminary data.</text>
</comment>
<feature type="region of interest" description="Disordered" evidence="2">
    <location>
        <begin position="609"/>
        <end position="658"/>
    </location>
</feature>
<dbReference type="PANTHER" id="PTHR12239">
    <property type="entry name" value="PROTEIN CBG20215-RELATED"/>
    <property type="match status" value="1"/>
</dbReference>
<dbReference type="Pfam" id="PF13229">
    <property type="entry name" value="Beta_helix"/>
    <property type="match status" value="1"/>
</dbReference>
<gene>
    <name evidence="4" type="ORF">AK812_SmicGene30486</name>
</gene>
<feature type="compositionally biased region" description="Basic and acidic residues" evidence="2">
    <location>
        <begin position="572"/>
        <end position="590"/>
    </location>
</feature>
<name>A0A1Q9CZ71_SYMMI</name>
<dbReference type="InterPro" id="IPR012677">
    <property type="entry name" value="Nucleotide-bd_a/b_plait_sf"/>
</dbReference>
<dbReference type="Proteomes" id="UP000186817">
    <property type="component" value="Unassembled WGS sequence"/>
</dbReference>
<feature type="compositionally biased region" description="Basic and acidic residues" evidence="2">
    <location>
        <begin position="1151"/>
        <end position="1162"/>
    </location>
</feature>
<dbReference type="PANTHER" id="PTHR12239:SF41">
    <property type="entry name" value="MEMBRANE ASSOCIATED PROTEIN, PUTATIVE-RELATED"/>
    <property type="match status" value="1"/>
</dbReference>
<evidence type="ECO:0000313" key="4">
    <source>
        <dbReference type="EMBL" id="OLP88223.1"/>
    </source>
</evidence>
<feature type="compositionally biased region" description="Basic and acidic residues" evidence="2">
    <location>
        <begin position="1424"/>
        <end position="1437"/>
    </location>
</feature>
<feature type="compositionally biased region" description="Basic residues" evidence="2">
    <location>
        <begin position="1140"/>
        <end position="1150"/>
    </location>
</feature>
<feature type="region of interest" description="Disordered" evidence="2">
    <location>
        <begin position="1102"/>
        <end position="1280"/>
    </location>
</feature>
<dbReference type="InterPro" id="IPR011050">
    <property type="entry name" value="Pectin_lyase_fold/virulence"/>
</dbReference>
<dbReference type="CDD" id="cd00590">
    <property type="entry name" value="RRM_SF"/>
    <property type="match status" value="1"/>
</dbReference>
<dbReference type="SUPFAM" id="SSF51126">
    <property type="entry name" value="Pectin lyase-like"/>
    <property type="match status" value="1"/>
</dbReference>
<dbReference type="GO" id="GO:0003723">
    <property type="term" value="F:RNA binding"/>
    <property type="evidence" value="ECO:0007669"/>
    <property type="project" value="UniProtKB-UniRule"/>
</dbReference>
<dbReference type="PROSITE" id="PS50102">
    <property type="entry name" value="RRM"/>
    <property type="match status" value="1"/>
</dbReference>
<dbReference type="Gene3D" id="2.160.20.10">
    <property type="entry name" value="Single-stranded right-handed beta-helix, Pectin lyase-like"/>
    <property type="match status" value="1"/>
</dbReference>
<feature type="compositionally biased region" description="Basic and acidic residues" evidence="2">
    <location>
        <begin position="1102"/>
        <end position="1139"/>
    </location>
</feature>
<feature type="compositionally biased region" description="Low complexity" evidence="2">
    <location>
        <begin position="1163"/>
        <end position="1172"/>
    </location>
</feature>
<feature type="compositionally biased region" description="Acidic residues" evidence="2">
    <location>
        <begin position="1387"/>
        <end position="1409"/>
    </location>
</feature>
<dbReference type="SMART" id="SM00710">
    <property type="entry name" value="PbH1"/>
    <property type="match status" value="5"/>
</dbReference>
<feature type="compositionally biased region" description="Basic and acidic residues" evidence="2">
    <location>
        <begin position="170"/>
        <end position="201"/>
    </location>
</feature>
<dbReference type="SMART" id="SM00360">
    <property type="entry name" value="RRM"/>
    <property type="match status" value="1"/>
</dbReference>
<dbReference type="InterPro" id="IPR052293">
    <property type="entry name" value="SRRP"/>
</dbReference>
<sequence length="1927" mass="214352">MRNFPKSWMDNKGGDIDSKLRKLLGTFGQLSRLQVIASPGAVTTATVQGTGAERDNGARGRCTGEVQGTEAERDNGARGRCTGEGVQGTGAERDNGARGRCTGAREGAGAGRGPGQSAITVHGDGARVQGKVQEAECDNGGRACTGRCRKGTGAERDNGARGTVQGCTRRGREGTGAERDNGARERCIQVKGTGAERDNGARGRCTGAREGAGAGRGRGDGVRVKGTRCRKGTGQSAITVHGDGAQVHGKVQGTGQRAITGVRGGAGRGPGQSAITVHGDGVRVKGTGAERDNGARGRCIRVKGTGARVHGKVQATFAETAMAEKAVKAKQKREAGNRPPAEEEKFWAQIVAKVVGEEQVSNERTAQDKYFQGSASLITGCIQWIHEETYLLVEGFPTSWSEAQLRATFLAFGGVERLTYVPDSRYGRVARLVLKEPEEMSRVVKELHGTTVGDGDVVEECVLNCKVTSAAVQKKEEEARKRREEKEARKLYRADVRKRREEARREKEKGKEDEEEEVEAEWIVAARFEAKIWSHAEEREREELRRKQEEEAEQKKAEEEEAKKAAAAAYQEELRQKEQREREMERQKREEKRLWELDRMKREEAETLWERQRREEKRRKAEEERLRREEEERQKRAEARAEAERKREEERQRKEEKMRKYEESRMRREEVRTRNEIQRELWEDTSVPGGGALSSLVKERESGAGMRADGYLAERVVDCNTKAGSPLCSRCRHSAEFWEINGISPEGRFGPMAAEMSITQAFANDFGHDLAKNVAKGVIGELYEKTPAFVRIAPHVRGVVILWRNHLRAQRRCKDVALELAQGACAQMDSGQHFAWEWPMDLKYGRDCEATKLIFDRSRALGVYLSTTSWSTAAPTTRVPSHMENNGVSSPRFAGGADAVLATRSVQQSRAVVWLCRRRCVRTPSNVFFGNFVAKAGLFVNSTGRWAEEQMRIAAEKKRKLEEERRRKHEEAAFLINPLPGADACKSFVADRSSSCQICQPADQEIRKWEEKRMRREEEMQRRAEKVRAVGVCNHGCKKLLSQAAKQAAERKRQREEEKARLREEERQRREEEFRKYEESRMKREEELQRWFMKVLEARDAAEQRKQVREEERKRKEEKMRRWEEDRMARRVRDEERHRKEEHRKKKRHKPDGDGDAWKEADVAGWAAASSAEAKRGPSPPLEPDDETDLDRLLAGTFVEAPKVQGRSKALAKPAQRLLPDGTDTEPPSEDDATEPPSDEDAKEAEVELEPTSMVDTEAPEPLQVPSARPKQRARPAKSAEELYAEKQLEDLSPENGSDTDEKVFCVLTNGNEPLNCLSVHQMCYRGLCQKWWTSLTPGRPQQGHGKAFWTAPVAFEEAEEDDDDDNADAEDEYCYCIMLMITDDSCDSVDDGEDEEKAQEEEEEEADDFPVQSAEPNAQVQEETGKPRLERKRDQQRISGAMKAPTRRVKGKRREDGSAENPPKAMKASAAPETQMVAACASVPTSSPNPTGAPAMEKRPFAKLLLDAINAHKELVQLPRSEPITDAVRVPITSGSLQVEACPGSLLPPILELPGIVVGSDARLALRHLCLRAKAGADQGHPLIEVRSGGFLELADCRLEGAGLKLHPGASARLLRTRISGSKHAGVSAVDTLDLSVAECEISNCNGEGLHATSVKNLRVSDCTFSNNMQNGALVDGRAGESSFSGCTLSANGQFGLWVDSGCSVSWSRNLLVGNTLGEVGGRGSLDQNAEAFATGDACMVWIERVGEWVPAKVLEVKDEAFLVLAEVQTGKGVDVTDASESTSVLRRTRQKAPEPSPRVKTEEIQVPADAVRLPKSSEEAPPVWSKKLEAYRRRKSAFLLFLREGGKGAAAWKALDPRERGRIQAKARKEHRDKLEAPEKGKAHGVHGVPFAAGEASHARPQRAENRVQRPARKSAVFTRTKHRI</sequence>
<feature type="region of interest" description="Disordered" evidence="2">
    <location>
        <begin position="51"/>
        <end position="121"/>
    </location>
</feature>
<feature type="domain" description="RRM" evidence="3">
    <location>
        <begin position="389"/>
        <end position="459"/>
    </location>
</feature>
<organism evidence="4 5">
    <name type="scientific">Symbiodinium microadriaticum</name>
    <name type="common">Dinoflagellate</name>
    <name type="synonym">Zooxanthella microadriatica</name>
    <dbReference type="NCBI Taxonomy" id="2951"/>
    <lineage>
        <taxon>Eukaryota</taxon>
        <taxon>Sar</taxon>
        <taxon>Alveolata</taxon>
        <taxon>Dinophyceae</taxon>
        <taxon>Suessiales</taxon>
        <taxon>Symbiodiniaceae</taxon>
        <taxon>Symbiodinium</taxon>
    </lineage>
</organism>
<proteinExistence type="predicted"/>
<feature type="region of interest" description="Disordered" evidence="2">
    <location>
        <begin position="151"/>
        <end position="228"/>
    </location>
</feature>
<feature type="region of interest" description="Disordered" evidence="2">
    <location>
        <begin position="544"/>
        <end position="590"/>
    </location>
</feature>
<dbReference type="SUPFAM" id="SSF54928">
    <property type="entry name" value="RNA-binding domain, RBD"/>
    <property type="match status" value="1"/>
</dbReference>
<keyword evidence="5" id="KW-1185">Reference proteome</keyword>
<keyword evidence="1" id="KW-0694">RNA-binding</keyword>
<feature type="compositionally biased region" description="Basic and acidic residues" evidence="2">
    <location>
        <begin position="544"/>
        <end position="564"/>
    </location>
</feature>
<evidence type="ECO:0000256" key="1">
    <source>
        <dbReference type="PROSITE-ProRule" id="PRU00176"/>
    </source>
</evidence>
<dbReference type="OMA" id="WEINGIS"/>
<evidence type="ECO:0000259" key="3">
    <source>
        <dbReference type="PROSITE" id="PS50102"/>
    </source>
</evidence>
<dbReference type="InterPro" id="IPR035979">
    <property type="entry name" value="RBD_domain_sf"/>
</dbReference>
<feature type="compositionally biased region" description="Basic and acidic residues" evidence="2">
    <location>
        <begin position="1872"/>
        <end position="1884"/>
    </location>
</feature>
<evidence type="ECO:0000256" key="2">
    <source>
        <dbReference type="SAM" id="MobiDB-lite"/>
    </source>
</evidence>
<dbReference type="InterPro" id="IPR000504">
    <property type="entry name" value="RRM_dom"/>
</dbReference>
<dbReference type="InterPro" id="IPR006626">
    <property type="entry name" value="PbH1"/>
</dbReference>